<comment type="caution">
    <text evidence="2">The sequence shown here is derived from an EMBL/GenBank/DDBJ whole genome shotgun (WGS) entry which is preliminary data.</text>
</comment>
<dbReference type="InterPro" id="IPR002035">
    <property type="entry name" value="VWF_A"/>
</dbReference>
<dbReference type="SMART" id="SM00327">
    <property type="entry name" value="VWA"/>
    <property type="match status" value="1"/>
</dbReference>
<evidence type="ECO:0000313" key="3">
    <source>
        <dbReference type="Proteomes" id="UP000637628"/>
    </source>
</evidence>
<dbReference type="InterPro" id="IPR036465">
    <property type="entry name" value="vWFA_dom_sf"/>
</dbReference>
<evidence type="ECO:0000259" key="1">
    <source>
        <dbReference type="PROSITE" id="PS50234"/>
    </source>
</evidence>
<dbReference type="Proteomes" id="UP000637628">
    <property type="component" value="Unassembled WGS sequence"/>
</dbReference>
<dbReference type="Gene3D" id="3.40.50.410">
    <property type="entry name" value="von Willebrand factor, type A domain"/>
    <property type="match status" value="1"/>
</dbReference>
<feature type="domain" description="VWFA" evidence="1">
    <location>
        <begin position="14"/>
        <end position="196"/>
    </location>
</feature>
<protein>
    <recommendedName>
        <fullName evidence="1">VWFA domain-containing protein</fullName>
    </recommendedName>
</protein>
<evidence type="ECO:0000313" key="2">
    <source>
        <dbReference type="EMBL" id="GID99991.1"/>
    </source>
</evidence>
<reference evidence="2 3" key="1">
    <citation type="submission" date="2021-01" db="EMBL/GenBank/DDBJ databases">
        <title>Whole genome shotgun sequence of Actinoplanes durhamensis NBRC 14914.</title>
        <authorList>
            <person name="Komaki H."/>
            <person name="Tamura T."/>
        </authorList>
    </citation>
    <scope>NUCLEOTIDE SEQUENCE [LARGE SCALE GENOMIC DNA]</scope>
    <source>
        <strain evidence="2 3">NBRC 14914</strain>
    </source>
</reference>
<organism evidence="2 3">
    <name type="scientific">Paractinoplanes durhamensis</name>
    <dbReference type="NCBI Taxonomy" id="113563"/>
    <lineage>
        <taxon>Bacteria</taxon>
        <taxon>Bacillati</taxon>
        <taxon>Actinomycetota</taxon>
        <taxon>Actinomycetes</taxon>
        <taxon>Micromonosporales</taxon>
        <taxon>Micromonosporaceae</taxon>
        <taxon>Paractinoplanes</taxon>
    </lineage>
</organism>
<dbReference type="Pfam" id="PF13519">
    <property type="entry name" value="VWA_2"/>
    <property type="match status" value="1"/>
</dbReference>
<dbReference type="RefSeq" id="WP_203725632.1">
    <property type="nucleotide sequence ID" value="NZ_BAAATX010000015.1"/>
</dbReference>
<sequence length="223" mass="24404">MTDGMHHMRQKCLPTYLVIDVSTSMSQHEQVLNQTLKKLHSTLANSPRVSEFAHMSIIAFSTQPWVVIEMTDMEYVPGMPEVACDGMTNYGAAFDLVRDRIDIDLPALTAQGKAVLRPIMFFLTDGAPTDADWESAFRSLVDKGRRRRPHVVTYGFGAAPEEVLGRIATKAAFVADGSSGQDEALSTALHSMLNSLVASAQADELLIPAQATGYKSVPLEYLD</sequence>
<dbReference type="SUPFAM" id="SSF53300">
    <property type="entry name" value="vWA-like"/>
    <property type="match status" value="1"/>
</dbReference>
<gene>
    <name evidence="2" type="ORF">Adu01nite_13420</name>
</gene>
<dbReference type="EMBL" id="BOML01000012">
    <property type="protein sequence ID" value="GID99991.1"/>
    <property type="molecule type" value="Genomic_DNA"/>
</dbReference>
<proteinExistence type="predicted"/>
<name>A0ABQ3YR38_9ACTN</name>
<keyword evidence="3" id="KW-1185">Reference proteome</keyword>
<accession>A0ABQ3YR38</accession>
<dbReference type="PROSITE" id="PS50234">
    <property type="entry name" value="VWFA"/>
    <property type="match status" value="1"/>
</dbReference>